<dbReference type="InterPro" id="IPR020828">
    <property type="entry name" value="GlycerAld_3-P_DH_NAD(P)-bd"/>
</dbReference>
<keyword evidence="11" id="KW-0520">NAD</keyword>
<name>A0A9P1CMT2_9DINO</name>
<dbReference type="OrthoDB" id="1739814at2759"/>
<evidence type="ECO:0000256" key="11">
    <source>
        <dbReference type="ARBA" id="ARBA00023027"/>
    </source>
</evidence>
<dbReference type="Gene3D" id="3.30.360.10">
    <property type="entry name" value="Dihydrodipicolinate Reductase, domain 2"/>
    <property type="match status" value="1"/>
</dbReference>
<dbReference type="Gene3D" id="3.20.20.120">
    <property type="entry name" value="Enolase-like C-terminal domain"/>
    <property type="match status" value="1"/>
</dbReference>
<evidence type="ECO:0000256" key="2">
    <source>
        <dbReference type="ARBA" id="ARBA00004496"/>
    </source>
</evidence>
<accession>A0A9P1CMT2</accession>
<evidence type="ECO:0000313" key="20">
    <source>
        <dbReference type="Proteomes" id="UP001152797"/>
    </source>
</evidence>
<evidence type="ECO:0000256" key="6">
    <source>
        <dbReference type="ARBA" id="ARBA00009604"/>
    </source>
</evidence>
<comment type="similarity">
    <text evidence="6">Belongs to the enolase family.</text>
</comment>
<dbReference type="PROSITE" id="PS00071">
    <property type="entry name" value="GAPDH"/>
    <property type="match status" value="1"/>
</dbReference>
<keyword evidence="8" id="KW-0963">Cytoplasm</keyword>
<comment type="pathway">
    <text evidence="3">Carbohydrate degradation; glycolysis; pyruvate from D-glyceraldehyde 3-phosphate: step 1/5.</text>
</comment>
<evidence type="ECO:0000256" key="13">
    <source>
        <dbReference type="ARBA" id="ARBA00023239"/>
    </source>
</evidence>
<dbReference type="InterPro" id="IPR020809">
    <property type="entry name" value="Enolase_CS"/>
</dbReference>
<proteinExistence type="inferred from homology"/>
<dbReference type="SUPFAM" id="SSF51735">
    <property type="entry name" value="NAD(P)-binding Rossmann-fold domains"/>
    <property type="match status" value="1"/>
</dbReference>
<evidence type="ECO:0000256" key="3">
    <source>
        <dbReference type="ARBA" id="ARBA00004869"/>
    </source>
</evidence>
<dbReference type="Gene3D" id="3.40.50.720">
    <property type="entry name" value="NAD(P)-binding Rossmann-like Domain"/>
    <property type="match status" value="1"/>
</dbReference>
<dbReference type="PANTHER" id="PTHR11902">
    <property type="entry name" value="ENOLASE"/>
    <property type="match status" value="1"/>
</dbReference>
<keyword evidence="13" id="KW-0456">Lyase</keyword>
<evidence type="ECO:0000259" key="17">
    <source>
        <dbReference type="SMART" id="SM01193"/>
    </source>
</evidence>
<dbReference type="GO" id="GO:0006096">
    <property type="term" value="P:glycolytic process"/>
    <property type="evidence" value="ECO:0007669"/>
    <property type="project" value="UniProtKB-KW"/>
</dbReference>
<dbReference type="SFLD" id="SFLDF00002">
    <property type="entry name" value="enolase"/>
    <property type="match status" value="1"/>
</dbReference>
<comment type="similarity">
    <text evidence="5 14">Belongs to the glyceraldehyde-3-phosphate dehydrogenase family.</text>
</comment>
<feature type="domain" description="Glyceraldehyde 3-phosphate dehydrogenase NAD(P) binding" evidence="15">
    <location>
        <begin position="2"/>
        <end position="161"/>
    </location>
</feature>
<dbReference type="InterPro" id="IPR036849">
    <property type="entry name" value="Enolase-like_C_sf"/>
</dbReference>
<evidence type="ECO:0000256" key="9">
    <source>
        <dbReference type="ARBA" id="ARBA00022842"/>
    </source>
</evidence>
<evidence type="ECO:0000256" key="7">
    <source>
        <dbReference type="ARBA" id="ARBA00011881"/>
    </source>
</evidence>
<dbReference type="SFLD" id="SFLDG00178">
    <property type="entry name" value="enolase"/>
    <property type="match status" value="1"/>
</dbReference>
<evidence type="ECO:0000256" key="8">
    <source>
        <dbReference type="ARBA" id="ARBA00022490"/>
    </source>
</evidence>
<dbReference type="Gene3D" id="3.30.390.10">
    <property type="entry name" value="Enolase-like, N-terminal domain"/>
    <property type="match status" value="1"/>
</dbReference>
<dbReference type="FunFam" id="3.30.360.10:FF:000001">
    <property type="entry name" value="Glyceraldehyde-3-phosphate dehydrogenase"/>
    <property type="match status" value="1"/>
</dbReference>
<evidence type="ECO:0000256" key="14">
    <source>
        <dbReference type="RuleBase" id="RU000397"/>
    </source>
</evidence>
<dbReference type="Pfam" id="PF00044">
    <property type="entry name" value="Gp_dh_N"/>
    <property type="match status" value="1"/>
</dbReference>
<dbReference type="InterPro" id="IPR036291">
    <property type="entry name" value="NAD(P)-bd_dom_sf"/>
</dbReference>
<dbReference type="GO" id="GO:0000015">
    <property type="term" value="C:phosphopyruvate hydratase complex"/>
    <property type="evidence" value="ECO:0007669"/>
    <property type="project" value="InterPro"/>
</dbReference>
<evidence type="ECO:0000313" key="18">
    <source>
        <dbReference type="EMBL" id="CAI3994300.1"/>
    </source>
</evidence>
<dbReference type="InterPro" id="IPR020810">
    <property type="entry name" value="Enolase_C"/>
</dbReference>
<dbReference type="SFLD" id="SFLDS00001">
    <property type="entry name" value="Enolase"/>
    <property type="match status" value="1"/>
</dbReference>
<dbReference type="Pfam" id="PF03952">
    <property type="entry name" value="Enolase_N"/>
    <property type="match status" value="1"/>
</dbReference>
<dbReference type="Pfam" id="PF02800">
    <property type="entry name" value="Gp_dh_C"/>
    <property type="match status" value="1"/>
</dbReference>
<dbReference type="CDD" id="cd18126">
    <property type="entry name" value="GAPDH_I_C"/>
    <property type="match status" value="1"/>
</dbReference>
<dbReference type="HAMAP" id="MF_00318">
    <property type="entry name" value="Enolase"/>
    <property type="match status" value="1"/>
</dbReference>
<comment type="subunit">
    <text evidence="7">Homotetramer.</text>
</comment>
<comment type="pathway">
    <text evidence="4">Carbohydrate degradation; glycolysis; pyruvate from D-glyceraldehyde 3-phosphate: step 4/5.</text>
</comment>
<dbReference type="SUPFAM" id="SSF51604">
    <property type="entry name" value="Enolase C-terminal domain-like"/>
    <property type="match status" value="1"/>
</dbReference>
<dbReference type="NCBIfam" id="TIGR01060">
    <property type="entry name" value="eno"/>
    <property type="match status" value="1"/>
</dbReference>
<comment type="cofactor">
    <cofactor evidence="1">
        <name>Mg(2+)</name>
        <dbReference type="ChEBI" id="CHEBI:18420"/>
    </cofactor>
</comment>
<dbReference type="SMART" id="SM00846">
    <property type="entry name" value="Gp_dh_N"/>
    <property type="match status" value="1"/>
</dbReference>
<evidence type="ECO:0000256" key="1">
    <source>
        <dbReference type="ARBA" id="ARBA00001946"/>
    </source>
</evidence>
<dbReference type="Pfam" id="PF00113">
    <property type="entry name" value="Enolase_C"/>
    <property type="match status" value="1"/>
</dbReference>
<dbReference type="EMBL" id="CAMXCT030001935">
    <property type="protein sequence ID" value="CAL4781612.1"/>
    <property type="molecule type" value="Genomic_DNA"/>
</dbReference>
<dbReference type="InterPro" id="IPR006424">
    <property type="entry name" value="Glyceraldehyde-3-P_DH_1"/>
</dbReference>
<dbReference type="GO" id="GO:0016620">
    <property type="term" value="F:oxidoreductase activity, acting on the aldehyde or oxo group of donors, NAD or NADP as acceptor"/>
    <property type="evidence" value="ECO:0007669"/>
    <property type="project" value="InterPro"/>
</dbReference>
<evidence type="ECO:0000256" key="12">
    <source>
        <dbReference type="ARBA" id="ARBA00023152"/>
    </source>
</evidence>
<feature type="domain" description="Enolase N-terminal" evidence="17">
    <location>
        <begin position="364"/>
        <end position="530"/>
    </location>
</feature>
<dbReference type="EMBL" id="CAMXCT020001935">
    <property type="protein sequence ID" value="CAL1147675.1"/>
    <property type="molecule type" value="Genomic_DNA"/>
</dbReference>
<dbReference type="GO" id="GO:0000287">
    <property type="term" value="F:magnesium ion binding"/>
    <property type="evidence" value="ECO:0007669"/>
    <property type="project" value="InterPro"/>
</dbReference>
<reference evidence="19 20" key="2">
    <citation type="submission" date="2024-05" db="EMBL/GenBank/DDBJ databases">
        <authorList>
            <person name="Chen Y."/>
            <person name="Shah S."/>
            <person name="Dougan E. K."/>
            <person name="Thang M."/>
            <person name="Chan C."/>
        </authorList>
    </citation>
    <scope>NUCLEOTIDE SEQUENCE [LARGE SCALE GENOMIC DNA]</scope>
</reference>
<dbReference type="PRINTS" id="PR00078">
    <property type="entry name" value="G3PDHDRGNASE"/>
</dbReference>
<dbReference type="PANTHER" id="PTHR11902:SF1">
    <property type="entry name" value="ENOLASE"/>
    <property type="match status" value="1"/>
</dbReference>
<sequence>MTTMGINGFGRIGRLVFRAAVENQSVSMVAVNDPFMDLDYMQYLLKYDSVHKRFKGTVTTKKANMQSQEGTAEYLVVNGMKVRVFHEKDPAQIPWGQVGAMYVCESTGVFCDKEKASKHLQGGCKKVIISAPPKDSTPMFVMGVNQEKYTKDLTVVSNASCTTNCLAPLAKVINDSFGIVEGLMTTVHAMTATQLTVDGPSRGGKDWRGGRCASENIIPSSTGAAKAVGKVIPTMNGKLTGMAFRVPTPDVSVVDLTCRLEKSATMDDITSAIKKAAEGPMKGILGFTDQEVVSTDFVTCAYSSIFDKTACIALNDKFVKLVSWYAAVLEISSKDNEWGYSNRLVDLAVHMSQVDGVIPPPAKIQSIKAREIFDSRGNPTVEVDLVTNDHLFRAAVPSGASTGIYEALELRDGEPKRLLGKGVLKAVQNVNERIAPALVGMDVTKQKEIDKMMVELLDGTQNDWGWSKAFVPVPFMPVRQTHGFLRRRAQHLLSIAQDADVGVMPVPSFNVINGGSHAGNRLACQEFMILPVGAKSFKEALCIGCEVYHSLKSCIKKKYGQDACNVGDEGGFAPSVQDNNEALDVLMDAIEKSGHKDKVKIGTDVAASEFCKEGGKYDLDFKNPDSKPADWKSGSEMADYYQAWFSKYPFVSIEDPFDQDDWAAYAEFNKKCGKDVQIVGDDLLVTNTKRIEKALEVGACNALLLKVNQIGSITEAIDAANMSMQNGWGVMVSHRSGETEDSFIADLVVGLRTGQIKTGAPCRSERLAKYNQLLRIEEELGSKAIYAGESFRYPTV</sequence>
<keyword evidence="20" id="KW-1185">Reference proteome</keyword>
<evidence type="ECO:0000259" key="15">
    <source>
        <dbReference type="SMART" id="SM00846"/>
    </source>
</evidence>
<dbReference type="InterPro" id="IPR020830">
    <property type="entry name" value="GlycerAld_3-P_DH_AS"/>
</dbReference>
<dbReference type="GO" id="GO:0051287">
    <property type="term" value="F:NAD binding"/>
    <property type="evidence" value="ECO:0007669"/>
    <property type="project" value="InterPro"/>
</dbReference>
<dbReference type="EMBL" id="CAMXCT010001935">
    <property type="protein sequence ID" value="CAI3994300.1"/>
    <property type="molecule type" value="Genomic_DNA"/>
</dbReference>
<dbReference type="PROSITE" id="PS00164">
    <property type="entry name" value="ENOLASE"/>
    <property type="match status" value="1"/>
</dbReference>
<gene>
    <name evidence="18" type="ORF">C1SCF055_LOCUS20952</name>
</gene>
<evidence type="ECO:0000256" key="10">
    <source>
        <dbReference type="ARBA" id="ARBA00023002"/>
    </source>
</evidence>
<dbReference type="FunFam" id="3.40.50.720:FF:000266">
    <property type="entry name" value="Glyceraldehyde-3-phosphate dehydrogenase"/>
    <property type="match status" value="1"/>
</dbReference>
<dbReference type="InterPro" id="IPR020831">
    <property type="entry name" value="GlycerAld/Erythrose_P_DH"/>
</dbReference>
<keyword evidence="12" id="KW-0324">Glycolysis</keyword>
<dbReference type="InterPro" id="IPR020811">
    <property type="entry name" value="Enolase_N"/>
</dbReference>
<evidence type="ECO:0000259" key="16">
    <source>
        <dbReference type="SMART" id="SM01192"/>
    </source>
</evidence>
<protein>
    <submittedName>
        <fullName evidence="19">Enolase (Pfen) (Pfeno) (2-phospho-D-glycerat e hydro-lyase) (2-phosphoglycerate dehydratase)</fullName>
    </submittedName>
</protein>
<keyword evidence="9" id="KW-0460">Magnesium</keyword>
<comment type="subcellular location">
    <subcellularLocation>
        <location evidence="2">Cytoplasm</location>
    </subcellularLocation>
</comment>
<keyword evidence="10" id="KW-0560">Oxidoreductase</keyword>
<organism evidence="18">
    <name type="scientific">Cladocopium goreaui</name>
    <dbReference type="NCBI Taxonomy" id="2562237"/>
    <lineage>
        <taxon>Eukaryota</taxon>
        <taxon>Sar</taxon>
        <taxon>Alveolata</taxon>
        <taxon>Dinophyceae</taxon>
        <taxon>Suessiales</taxon>
        <taxon>Symbiodiniaceae</taxon>
        <taxon>Cladocopium</taxon>
    </lineage>
</organism>
<evidence type="ECO:0000256" key="4">
    <source>
        <dbReference type="ARBA" id="ARBA00005031"/>
    </source>
</evidence>
<dbReference type="CDD" id="cd05214">
    <property type="entry name" value="GAPDH_I_N"/>
    <property type="match status" value="1"/>
</dbReference>
<dbReference type="GO" id="GO:0050661">
    <property type="term" value="F:NADP binding"/>
    <property type="evidence" value="ECO:0007669"/>
    <property type="project" value="InterPro"/>
</dbReference>
<dbReference type="GO" id="GO:0004634">
    <property type="term" value="F:phosphopyruvate hydratase activity"/>
    <property type="evidence" value="ECO:0007669"/>
    <property type="project" value="InterPro"/>
</dbReference>
<dbReference type="Proteomes" id="UP001152797">
    <property type="component" value="Unassembled WGS sequence"/>
</dbReference>
<dbReference type="SMART" id="SM01193">
    <property type="entry name" value="Enolase_N"/>
    <property type="match status" value="1"/>
</dbReference>
<dbReference type="InterPro" id="IPR029017">
    <property type="entry name" value="Enolase-like_N"/>
</dbReference>
<dbReference type="NCBIfam" id="TIGR01534">
    <property type="entry name" value="GAPDH-I"/>
    <property type="match status" value="1"/>
</dbReference>
<dbReference type="SUPFAM" id="SSF55347">
    <property type="entry name" value="Glyceraldehyde-3-phosphate dehydrogenase-like, C-terminal domain"/>
    <property type="match status" value="1"/>
</dbReference>
<comment type="caution">
    <text evidence="18">The sequence shown here is derived from an EMBL/GenBank/DDBJ whole genome shotgun (WGS) entry which is preliminary data.</text>
</comment>
<dbReference type="AlphaFoldDB" id="A0A9P1CMT2"/>
<dbReference type="InterPro" id="IPR000941">
    <property type="entry name" value="Enolase"/>
</dbReference>
<dbReference type="InterPro" id="IPR020829">
    <property type="entry name" value="GlycerAld_3-P_DH_cat"/>
</dbReference>
<evidence type="ECO:0000256" key="5">
    <source>
        <dbReference type="ARBA" id="ARBA00007406"/>
    </source>
</evidence>
<dbReference type="GO" id="GO:0006006">
    <property type="term" value="P:glucose metabolic process"/>
    <property type="evidence" value="ECO:0007669"/>
    <property type="project" value="InterPro"/>
</dbReference>
<feature type="domain" description="Enolase C-terminal TIM barrel" evidence="16">
    <location>
        <begin position="501"/>
        <end position="794"/>
    </location>
</feature>
<dbReference type="CDD" id="cd03313">
    <property type="entry name" value="enolase"/>
    <property type="match status" value="1"/>
</dbReference>
<reference evidence="18" key="1">
    <citation type="submission" date="2022-10" db="EMBL/GenBank/DDBJ databases">
        <authorList>
            <person name="Chen Y."/>
            <person name="Dougan E. K."/>
            <person name="Chan C."/>
            <person name="Rhodes N."/>
            <person name="Thang M."/>
        </authorList>
    </citation>
    <scope>NUCLEOTIDE SEQUENCE</scope>
</reference>
<dbReference type="SMART" id="SM01192">
    <property type="entry name" value="Enolase_C"/>
    <property type="match status" value="1"/>
</dbReference>
<dbReference type="FunFam" id="3.20.20.120:FF:000002">
    <property type="entry name" value="Enolase 1"/>
    <property type="match status" value="1"/>
</dbReference>
<dbReference type="SUPFAM" id="SSF54826">
    <property type="entry name" value="Enolase N-terminal domain-like"/>
    <property type="match status" value="1"/>
</dbReference>
<evidence type="ECO:0000313" key="19">
    <source>
        <dbReference type="EMBL" id="CAL4781612.1"/>
    </source>
</evidence>